<gene>
    <name evidence="1" type="ORF">EYB31_05955</name>
</gene>
<dbReference type="AlphaFoldDB" id="A0A4Q9DWI4"/>
<accession>A0A4Q9DWI4</accession>
<organism evidence="1 2">
    <name type="scientific">Paenibacillus thalictri</name>
    <dbReference type="NCBI Taxonomy" id="2527873"/>
    <lineage>
        <taxon>Bacteria</taxon>
        <taxon>Bacillati</taxon>
        <taxon>Bacillota</taxon>
        <taxon>Bacilli</taxon>
        <taxon>Bacillales</taxon>
        <taxon>Paenibacillaceae</taxon>
        <taxon>Paenibacillus</taxon>
    </lineage>
</organism>
<keyword evidence="2" id="KW-1185">Reference proteome</keyword>
<dbReference type="OrthoDB" id="1982228at2"/>
<protein>
    <submittedName>
        <fullName evidence="1">Uncharacterized protein</fullName>
    </submittedName>
</protein>
<reference evidence="1 2" key="1">
    <citation type="submission" date="2019-02" db="EMBL/GenBank/DDBJ databases">
        <title>Paenibacillus sp. nov., isolated from surface-sterilized tissue of Thalictrum simplex L.</title>
        <authorList>
            <person name="Tuo L."/>
        </authorList>
    </citation>
    <scope>NUCLEOTIDE SEQUENCE [LARGE SCALE GENOMIC DNA]</scope>
    <source>
        <strain evidence="1 2">N2SHLJ1</strain>
    </source>
</reference>
<comment type="caution">
    <text evidence="1">The sequence shown here is derived from an EMBL/GenBank/DDBJ whole genome shotgun (WGS) entry which is preliminary data.</text>
</comment>
<sequence length="558" mass="63593">MNKPRYFPFERNRYFYGKLLTVRDFMSEQSYYSDKRRLTNRLLFGSGVVSGLQAVAVDDKSVSVETGVALDQLGREIVVPSPVAMKLSMMEGFTNNDYAKNVYLCIAYDEKGKEPVHSIAGASGRSDEVSEHNRILESYRLFIREQPPAPALQEYNHLIEDTSIWYEDAHVRVLQSVPRFLQPGQIFDLRLTIEKTLQTPHVEFQYEPEWANVEPLDLLPEGLVKFAEPTDGGQAVYTVTIRMRVSAALPPRTKDHGTIAAKSGTSRLVVGDRLIYDLTQVRQNVEISDEPSEHRMLEAYYARSLDRAIDSPADPCVYLAKINLLQMGATYAIDSVERIPFDDYVLNPTMLYKIFSSQLRSAARFEPSLVRAVEEQQPHSEQPSGFPDIKDDFREMFGQDEEPAKEEQIATGIVEISIMPKEKKKWYERRQRNFHSEEIVHGLGAGAVLITAGLSDEQDDSEAALPQMWNKSDAIYYGPQDVFHDSQYASEFPEVKIGMIHYPKKGTFRIGVRVMQKTERTRVRIRWWAVKTPSEQSAKDSRSLQLEIVEKEAAASKN</sequence>
<evidence type="ECO:0000313" key="1">
    <source>
        <dbReference type="EMBL" id="TBL80766.1"/>
    </source>
</evidence>
<dbReference type="Proteomes" id="UP000293142">
    <property type="component" value="Unassembled WGS sequence"/>
</dbReference>
<evidence type="ECO:0000313" key="2">
    <source>
        <dbReference type="Proteomes" id="UP000293142"/>
    </source>
</evidence>
<dbReference type="EMBL" id="SIRE01000004">
    <property type="protein sequence ID" value="TBL80766.1"/>
    <property type="molecule type" value="Genomic_DNA"/>
</dbReference>
<proteinExistence type="predicted"/>
<dbReference type="RefSeq" id="WP_131012367.1">
    <property type="nucleotide sequence ID" value="NZ_SIRE01000004.1"/>
</dbReference>
<name>A0A4Q9DWI4_9BACL</name>